<name>E2SDG5_9ACTN</name>
<dbReference type="EMBL" id="ACLF03000006">
    <property type="protein sequence ID" value="EFQ82542.1"/>
    <property type="molecule type" value="Genomic_DNA"/>
</dbReference>
<dbReference type="InterPro" id="IPR016176">
    <property type="entry name" value="Cbl-dep_enz_cat"/>
</dbReference>
<evidence type="ECO:0000313" key="5">
    <source>
        <dbReference type="Proteomes" id="UP000003111"/>
    </source>
</evidence>
<dbReference type="SUPFAM" id="SSF51703">
    <property type="entry name" value="Cobalamin (vitamin B12)-dependent enzymes"/>
    <property type="match status" value="1"/>
</dbReference>
<evidence type="ECO:0000256" key="1">
    <source>
        <dbReference type="ARBA" id="ARBA00011870"/>
    </source>
</evidence>
<proteinExistence type="predicted"/>
<keyword evidence="5" id="KW-1185">Reference proteome</keyword>
<dbReference type="HOGENOM" id="CLU_009523_6_0_11"/>
<dbReference type="RefSeq" id="WP_007076843.1">
    <property type="nucleotide sequence ID" value="NZ_CM001024.1"/>
</dbReference>
<feature type="region of interest" description="Disordered" evidence="2">
    <location>
        <begin position="1"/>
        <end position="23"/>
    </location>
</feature>
<dbReference type="GO" id="GO:0031419">
    <property type="term" value="F:cobalamin binding"/>
    <property type="evidence" value="ECO:0007669"/>
    <property type="project" value="UniProtKB-KW"/>
</dbReference>
<sequence length="605" mass="62386">MAAESSSVAPDPTVPLADGLDATREQWEKATAAVLRKSRRLADDAPDGDVWTELTSTTLDGIAVSPLGTPAETADLPDPGLPGQAPFTRGTAAAREHQAWDIRAWFTDPDGDRTAEHVMTDLENGVNSLWLTVGPDGVDAADLPRILEPVFLDLAPVVLDAPHDPVAAAQVLVDVLADRGLTPAPSTNLGADPIGNAVRGRGVTDLSVATDVANLASGVGARAVVVDGTAVHDAGGSDVQELAYVTAAGAAYLRALVGSGVDVDTAASLLEFRLAATDEQFPTIAKFRAARRLWARVAELSGVSGAAAGQVQHAVTSRPMMSAYDPYVNMLRTTVAGFAAGVGGATSVTVLPFDEPLGLPEVFSRRIARNTSSLLISEAHVAKVTDPAGGSHVTEKLTDDVARAAWEAFGAIESAGGVVAAIADGTIAAGIERTVSERALQIATRERPITGVSEFPNLAEVKPERRPYPTAPAVHRYGVEFEQMRDAPASTPVFLATMGPIAAHTARATFAANLFAAGGIDTVAAGATSGTAEVLAAYDGAPVVCLTGNDAAYADWGAELVTALRDAGARFVVLAGTADVDADTTVAMGLDALAFLRRTREELTA</sequence>
<dbReference type="GO" id="GO:0004494">
    <property type="term" value="F:methylmalonyl-CoA mutase activity"/>
    <property type="evidence" value="ECO:0007669"/>
    <property type="project" value="UniProtKB-EC"/>
</dbReference>
<feature type="domain" description="Methylmalonyl-CoA mutase alpha/beta chain catalytic" evidence="3">
    <location>
        <begin position="222"/>
        <end position="470"/>
    </location>
</feature>
<dbReference type="InterPro" id="IPR006099">
    <property type="entry name" value="MeMalonylCoA_mutase_a/b_cat"/>
</dbReference>
<dbReference type="eggNOG" id="COG1884">
    <property type="taxonomic scope" value="Bacteria"/>
</dbReference>
<dbReference type="Gene3D" id="3.20.20.240">
    <property type="entry name" value="Methylmalonyl-CoA mutase"/>
    <property type="match status" value="1"/>
</dbReference>
<dbReference type="GO" id="GO:0019678">
    <property type="term" value="P:propionate metabolic process, methylmalonyl pathway"/>
    <property type="evidence" value="ECO:0007669"/>
    <property type="project" value="TreeGrafter"/>
</dbReference>
<dbReference type="CDD" id="cd03677">
    <property type="entry name" value="MM_CoA_mutase_beta"/>
    <property type="match status" value="1"/>
</dbReference>
<organism evidence="4 5">
    <name type="scientific">Aeromicrobium marinum DSM 15272</name>
    <dbReference type="NCBI Taxonomy" id="585531"/>
    <lineage>
        <taxon>Bacteria</taxon>
        <taxon>Bacillati</taxon>
        <taxon>Actinomycetota</taxon>
        <taxon>Actinomycetes</taxon>
        <taxon>Propionibacteriales</taxon>
        <taxon>Nocardioidaceae</taxon>
        <taxon>Aeromicrobium</taxon>
    </lineage>
</organism>
<dbReference type="PANTHER" id="PTHR48101:SF4">
    <property type="entry name" value="METHYLMALONYL-COA MUTASE, MITOCHONDRIAL"/>
    <property type="match status" value="1"/>
</dbReference>
<evidence type="ECO:0000313" key="4">
    <source>
        <dbReference type="EMBL" id="EFQ82542.1"/>
    </source>
</evidence>
<evidence type="ECO:0000259" key="3">
    <source>
        <dbReference type="Pfam" id="PF01642"/>
    </source>
</evidence>
<feature type="region of interest" description="Disordered" evidence="2">
    <location>
        <begin position="62"/>
        <end position="84"/>
    </location>
</feature>
<dbReference type="Gene3D" id="3.40.50.280">
    <property type="entry name" value="Cobalamin-binding domain"/>
    <property type="match status" value="1"/>
</dbReference>
<comment type="subunit">
    <text evidence="1">Heterodimer of an alpha and a beta chain.</text>
</comment>
<dbReference type="STRING" id="585531.HMPREF0063_11751"/>
<accession>E2SDG5</accession>
<dbReference type="GO" id="GO:0005737">
    <property type="term" value="C:cytoplasm"/>
    <property type="evidence" value="ECO:0007669"/>
    <property type="project" value="TreeGrafter"/>
</dbReference>
<protein>
    <submittedName>
        <fullName evidence="4">Methylmalonyl-CoA mutase, small subunit</fullName>
    </submittedName>
</protein>
<gene>
    <name evidence="4" type="ORF">HMPREF0063_11751</name>
</gene>
<reference evidence="4" key="1">
    <citation type="submission" date="2010-08" db="EMBL/GenBank/DDBJ databases">
        <authorList>
            <person name="Muzny D."/>
            <person name="Qin X."/>
            <person name="Buhay C."/>
            <person name="Dugan-Rocha S."/>
            <person name="Ding Y."/>
            <person name="Chen G."/>
            <person name="Hawes A."/>
            <person name="Holder M."/>
            <person name="Jhangiani S."/>
            <person name="Johnson A."/>
            <person name="Khan Z."/>
            <person name="Li Z."/>
            <person name="Liu W."/>
            <person name="Liu X."/>
            <person name="Perez L."/>
            <person name="Shen H."/>
            <person name="Wang Q."/>
            <person name="Watt J."/>
            <person name="Xi L."/>
            <person name="Xin Y."/>
            <person name="Zhou J."/>
            <person name="Deng J."/>
            <person name="Jiang H."/>
            <person name="Liu Y."/>
            <person name="Qu J."/>
            <person name="Song X.-Z."/>
            <person name="Zhang L."/>
            <person name="Villasana D."/>
            <person name="Johnson A."/>
            <person name="Liu J."/>
            <person name="Liyanage D."/>
            <person name="Lorensuhewa L."/>
            <person name="Robinson T."/>
            <person name="Song A."/>
            <person name="Song B.-B."/>
            <person name="Dinh H."/>
            <person name="Thornton R."/>
            <person name="Coyle M."/>
            <person name="Francisco L."/>
            <person name="Jackson L."/>
            <person name="Javaid M."/>
            <person name="Korchina V."/>
            <person name="Kovar C."/>
            <person name="Mata R."/>
            <person name="Mathew T."/>
            <person name="Ngo R."/>
            <person name="Nguyen L."/>
            <person name="Nguyen N."/>
            <person name="Okwuonu G."/>
            <person name="Ongeri F."/>
            <person name="Pham C."/>
            <person name="Simmons D."/>
            <person name="Wilczek-Boney K."/>
            <person name="Hale W."/>
            <person name="Jakkamsetti A."/>
            <person name="Pham P."/>
            <person name="Ruth R."/>
            <person name="San Lucas F."/>
            <person name="Warren J."/>
            <person name="Zhang J."/>
            <person name="Zhao Z."/>
            <person name="Zhou C."/>
            <person name="Zhu D."/>
            <person name="Lee S."/>
            <person name="Bess C."/>
            <person name="Blankenburg K."/>
            <person name="Forbes L."/>
            <person name="Fu Q."/>
            <person name="Gubbala S."/>
            <person name="Hirani K."/>
            <person name="Jayaseelan J.C."/>
            <person name="Lara F."/>
            <person name="Munidasa M."/>
            <person name="Palculict T."/>
            <person name="Patil S."/>
            <person name="Pu L.-L."/>
            <person name="Saada N."/>
            <person name="Tang L."/>
            <person name="Weissenberger G."/>
            <person name="Zhu Y."/>
            <person name="Hemphill L."/>
            <person name="Shang Y."/>
            <person name="Youmans B."/>
            <person name="Ayvaz T."/>
            <person name="Ross M."/>
            <person name="Santibanez J."/>
            <person name="Aqrawi P."/>
            <person name="Gross S."/>
            <person name="Joshi V."/>
            <person name="Fowler G."/>
            <person name="Nazareth L."/>
            <person name="Reid J."/>
            <person name="Worley K."/>
            <person name="Petrosino J."/>
            <person name="Highlander S."/>
            <person name="Gibbs R."/>
        </authorList>
    </citation>
    <scope>NUCLEOTIDE SEQUENCE [LARGE SCALE GENOMIC DNA]</scope>
    <source>
        <strain evidence="4">DSM 15272</strain>
    </source>
</reference>
<dbReference type="AlphaFoldDB" id="E2SDG5"/>
<dbReference type="Pfam" id="PF01642">
    <property type="entry name" value="MM_CoA_mutase"/>
    <property type="match status" value="1"/>
</dbReference>
<dbReference type="OrthoDB" id="9762378at2"/>
<comment type="caution">
    <text evidence="4">The sequence shown here is derived from an EMBL/GenBank/DDBJ whole genome shotgun (WGS) entry which is preliminary data.</text>
</comment>
<dbReference type="Proteomes" id="UP000003111">
    <property type="component" value="Unassembled WGS sequence"/>
</dbReference>
<evidence type="ECO:0000256" key="2">
    <source>
        <dbReference type="SAM" id="MobiDB-lite"/>
    </source>
</evidence>
<dbReference type="PANTHER" id="PTHR48101">
    <property type="entry name" value="METHYLMALONYL-COA MUTASE, MITOCHONDRIAL-RELATED"/>
    <property type="match status" value="1"/>
</dbReference>